<accession>A0A9P4M9Z7</accession>
<protein>
    <recommendedName>
        <fullName evidence="3">3-hydroxyisobutyrate dehydrogenase</fullName>
        <ecNumber evidence="3">1.1.1.31</ecNumber>
    </recommendedName>
</protein>
<reference evidence="12" key="1">
    <citation type="journal article" date="2020" name="Stud. Mycol.">
        <title>101 Dothideomycetes genomes: a test case for predicting lifestyles and emergence of pathogens.</title>
        <authorList>
            <person name="Haridas S."/>
            <person name="Albert R."/>
            <person name="Binder M."/>
            <person name="Bloem J."/>
            <person name="Labutti K."/>
            <person name="Salamov A."/>
            <person name="Andreopoulos B."/>
            <person name="Baker S."/>
            <person name="Barry K."/>
            <person name="Bills G."/>
            <person name="Bluhm B."/>
            <person name="Cannon C."/>
            <person name="Castanera R."/>
            <person name="Culley D."/>
            <person name="Daum C."/>
            <person name="Ezra D."/>
            <person name="Gonzalez J."/>
            <person name="Henrissat B."/>
            <person name="Kuo A."/>
            <person name="Liang C."/>
            <person name="Lipzen A."/>
            <person name="Lutzoni F."/>
            <person name="Magnuson J."/>
            <person name="Mondo S."/>
            <person name="Nolan M."/>
            <person name="Ohm R."/>
            <person name="Pangilinan J."/>
            <person name="Park H.-J."/>
            <person name="Ramirez L."/>
            <person name="Alfaro M."/>
            <person name="Sun H."/>
            <person name="Tritt A."/>
            <person name="Yoshinaga Y."/>
            <person name="Zwiers L.-H."/>
            <person name="Turgeon B."/>
            <person name="Goodwin S."/>
            <person name="Spatafora J."/>
            <person name="Crous P."/>
            <person name="Grigoriev I."/>
        </authorList>
    </citation>
    <scope>NUCLEOTIDE SEQUENCE</scope>
    <source>
        <strain evidence="12">CBS 133067</strain>
    </source>
</reference>
<organism evidence="12 13">
    <name type="scientific">Rhizodiscina lignyota</name>
    <dbReference type="NCBI Taxonomy" id="1504668"/>
    <lineage>
        <taxon>Eukaryota</taxon>
        <taxon>Fungi</taxon>
        <taxon>Dikarya</taxon>
        <taxon>Ascomycota</taxon>
        <taxon>Pezizomycotina</taxon>
        <taxon>Dothideomycetes</taxon>
        <taxon>Pleosporomycetidae</taxon>
        <taxon>Aulographales</taxon>
        <taxon>Rhizodiscinaceae</taxon>
        <taxon>Rhizodiscina</taxon>
    </lineage>
</organism>
<comment type="caution">
    <text evidence="12">The sequence shown here is derived from an EMBL/GenBank/DDBJ whole genome shotgun (WGS) entry which is preliminary data.</text>
</comment>
<keyword evidence="6" id="KW-0520">NAD</keyword>
<dbReference type="GO" id="GO:0006574">
    <property type="term" value="P:L-valine catabolic process"/>
    <property type="evidence" value="ECO:0007669"/>
    <property type="project" value="TreeGrafter"/>
</dbReference>
<dbReference type="EMBL" id="ML978125">
    <property type="protein sequence ID" value="KAF2099882.1"/>
    <property type="molecule type" value="Genomic_DNA"/>
</dbReference>
<dbReference type="SUPFAM" id="SSF48179">
    <property type="entry name" value="6-phosphogluconate dehydrogenase C-terminal domain-like"/>
    <property type="match status" value="1"/>
</dbReference>
<keyword evidence="5" id="KW-0560">Oxidoreductase</keyword>
<dbReference type="GO" id="GO:0050661">
    <property type="term" value="F:NADP binding"/>
    <property type="evidence" value="ECO:0007669"/>
    <property type="project" value="InterPro"/>
</dbReference>
<proteinExistence type="inferred from homology"/>
<name>A0A9P4M9Z7_9PEZI</name>
<dbReference type="InterPro" id="IPR029154">
    <property type="entry name" value="HIBADH-like_NADP-bd"/>
</dbReference>
<dbReference type="Pfam" id="PF03446">
    <property type="entry name" value="NAD_binding_2"/>
    <property type="match status" value="1"/>
</dbReference>
<evidence type="ECO:0000256" key="8">
    <source>
        <dbReference type="PIRSR" id="PIRSR000103-1"/>
    </source>
</evidence>
<comment type="pathway">
    <text evidence="1">Amino-acid degradation; L-valine degradation.</text>
</comment>
<dbReference type="OrthoDB" id="21615at2759"/>
<keyword evidence="4" id="KW-0101">Branched-chain amino acid catabolism</keyword>
<evidence type="ECO:0000313" key="12">
    <source>
        <dbReference type="EMBL" id="KAF2099882.1"/>
    </source>
</evidence>
<evidence type="ECO:0000256" key="5">
    <source>
        <dbReference type="ARBA" id="ARBA00023002"/>
    </source>
</evidence>
<dbReference type="AlphaFoldDB" id="A0A9P4M9Z7"/>
<comment type="similarity">
    <text evidence="2">Belongs to the HIBADH-related family. 3-hydroxyisobutyrate dehydrogenase subfamily.</text>
</comment>
<dbReference type="InterPro" id="IPR015815">
    <property type="entry name" value="HIBADH-related"/>
</dbReference>
<dbReference type="FunFam" id="1.10.1040.10:FF:000006">
    <property type="entry name" value="3-hydroxyisobutyrate dehydrogenase"/>
    <property type="match status" value="1"/>
</dbReference>
<dbReference type="Gene3D" id="3.40.50.720">
    <property type="entry name" value="NAD(P)-binding Rossmann-like Domain"/>
    <property type="match status" value="1"/>
</dbReference>
<dbReference type="GO" id="GO:0005739">
    <property type="term" value="C:mitochondrion"/>
    <property type="evidence" value="ECO:0007669"/>
    <property type="project" value="TreeGrafter"/>
</dbReference>
<dbReference type="GO" id="GO:0008442">
    <property type="term" value="F:3-hydroxyisobutyrate dehydrogenase activity"/>
    <property type="evidence" value="ECO:0007669"/>
    <property type="project" value="UniProtKB-EC"/>
</dbReference>
<dbReference type="Gene3D" id="1.10.1040.10">
    <property type="entry name" value="N-(1-d-carboxylethyl)-l-norvaline Dehydrogenase, domain 2"/>
    <property type="match status" value="1"/>
</dbReference>
<comment type="catalytic activity">
    <reaction evidence="7">
        <text>3-hydroxy-2-methylpropanoate + NAD(+) = 2-methyl-3-oxopropanoate + NADH + H(+)</text>
        <dbReference type="Rhea" id="RHEA:17681"/>
        <dbReference type="ChEBI" id="CHEBI:11805"/>
        <dbReference type="ChEBI" id="CHEBI:15378"/>
        <dbReference type="ChEBI" id="CHEBI:57540"/>
        <dbReference type="ChEBI" id="CHEBI:57700"/>
        <dbReference type="ChEBI" id="CHEBI:57945"/>
        <dbReference type="EC" id="1.1.1.31"/>
    </reaction>
</comment>
<gene>
    <name evidence="12" type="ORF">NA57DRAFT_75386</name>
</gene>
<dbReference type="EC" id="1.1.1.31" evidence="3"/>
<evidence type="ECO:0000256" key="6">
    <source>
        <dbReference type="ARBA" id="ARBA00023027"/>
    </source>
</evidence>
<dbReference type="PANTHER" id="PTHR22981:SF81">
    <property type="entry name" value="DEHYDROGENASE, PUTATIVE-RELATED"/>
    <property type="match status" value="1"/>
</dbReference>
<evidence type="ECO:0000256" key="4">
    <source>
        <dbReference type="ARBA" id="ARBA00022456"/>
    </source>
</evidence>
<dbReference type="PANTHER" id="PTHR22981">
    <property type="entry name" value="3-HYDROXYISOBUTYRATE DEHYDROGENASE-RELATED"/>
    <property type="match status" value="1"/>
</dbReference>
<sequence length="338" mass="36479">MENNVGFIGIGAMGFEMAMNVRKKLPKAYAMYIYDIHEPACYRFKEQFEADFGAVHIASSPKHVAENAHTIISIVPSGVQVREIYLDSQHGVAAAKSSDSESNAERLYVESSTIDIETAKYVSEQLYEMGMGYYVDAPGGVPAATKGDLSFMMGAPKPSKPSERTNGTESTPLNDRQIPPEISARLQQITAFMGDVSKVFYCGAPGSGLAAKLANNYISCTICLANAEAMALGIKLGVDKNTLFEIIEKSTGQNFMLHHVCPVPGVVPTAPSSNGYRLGFKAQMLSKDVRLAADAARSVGLQPTIGDAALSVFDRLGMDERYRDKDGSIVYKFIGGTE</sequence>
<dbReference type="Proteomes" id="UP000799772">
    <property type="component" value="Unassembled WGS sequence"/>
</dbReference>
<dbReference type="Pfam" id="PF14833">
    <property type="entry name" value="NAD_binding_11"/>
    <property type="match status" value="1"/>
</dbReference>
<dbReference type="InterPro" id="IPR008927">
    <property type="entry name" value="6-PGluconate_DH-like_C_sf"/>
</dbReference>
<feature type="region of interest" description="Disordered" evidence="9">
    <location>
        <begin position="154"/>
        <end position="177"/>
    </location>
</feature>
<feature type="domain" description="6-phosphogluconate dehydrogenase NADP-binding" evidence="10">
    <location>
        <begin position="4"/>
        <end position="157"/>
    </location>
</feature>
<dbReference type="InterPro" id="IPR036291">
    <property type="entry name" value="NAD(P)-bd_dom_sf"/>
</dbReference>
<feature type="compositionally biased region" description="Polar residues" evidence="9">
    <location>
        <begin position="164"/>
        <end position="174"/>
    </location>
</feature>
<feature type="active site" evidence="8">
    <location>
        <position position="212"/>
    </location>
</feature>
<evidence type="ECO:0000313" key="13">
    <source>
        <dbReference type="Proteomes" id="UP000799772"/>
    </source>
</evidence>
<dbReference type="SUPFAM" id="SSF51735">
    <property type="entry name" value="NAD(P)-binding Rossmann-fold domains"/>
    <property type="match status" value="1"/>
</dbReference>
<evidence type="ECO:0000259" key="11">
    <source>
        <dbReference type="Pfam" id="PF14833"/>
    </source>
</evidence>
<feature type="domain" description="3-hydroxyisobutyrate dehydrogenase-like NAD-binding" evidence="11">
    <location>
        <begin position="206"/>
        <end position="333"/>
    </location>
</feature>
<evidence type="ECO:0000256" key="1">
    <source>
        <dbReference type="ARBA" id="ARBA00005109"/>
    </source>
</evidence>
<evidence type="ECO:0000256" key="3">
    <source>
        <dbReference type="ARBA" id="ARBA00012991"/>
    </source>
</evidence>
<evidence type="ECO:0000256" key="2">
    <source>
        <dbReference type="ARBA" id="ARBA00006013"/>
    </source>
</evidence>
<evidence type="ECO:0000259" key="10">
    <source>
        <dbReference type="Pfam" id="PF03446"/>
    </source>
</evidence>
<evidence type="ECO:0000256" key="9">
    <source>
        <dbReference type="SAM" id="MobiDB-lite"/>
    </source>
</evidence>
<dbReference type="GO" id="GO:0051287">
    <property type="term" value="F:NAD binding"/>
    <property type="evidence" value="ECO:0007669"/>
    <property type="project" value="InterPro"/>
</dbReference>
<keyword evidence="13" id="KW-1185">Reference proteome</keyword>
<dbReference type="PIRSF" id="PIRSF000103">
    <property type="entry name" value="HIBADH"/>
    <property type="match status" value="1"/>
</dbReference>
<dbReference type="InterPro" id="IPR006115">
    <property type="entry name" value="6PGDH_NADP-bd"/>
</dbReference>
<evidence type="ECO:0000256" key="7">
    <source>
        <dbReference type="ARBA" id="ARBA00049197"/>
    </source>
</evidence>
<dbReference type="InterPro" id="IPR013328">
    <property type="entry name" value="6PGD_dom2"/>
</dbReference>